<evidence type="ECO:0000256" key="3">
    <source>
        <dbReference type="ARBA" id="ARBA00022448"/>
    </source>
</evidence>
<accession>B6K5P8</accession>
<dbReference type="InterPro" id="IPR007705">
    <property type="entry name" value="Vesicle_trsprt_v-SNARE_N"/>
</dbReference>
<feature type="coiled-coil region" evidence="9">
    <location>
        <begin position="1"/>
        <end position="51"/>
    </location>
</feature>
<dbReference type="SUPFAM" id="SSF47661">
    <property type="entry name" value="t-snare proteins"/>
    <property type="match status" value="1"/>
</dbReference>
<dbReference type="GO" id="GO:0012507">
    <property type="term" value="C:ER to Golgi transport vesicle membrane"/>
    <property type="evidence" value="ECO:0000318"/>
    <property type="project" value="GO_Central"/>
</dbReference>
<dbReference type="CDD" id="cd15862">
    <property type="entry name" value="SNARE_Vti1"/>
    <property type="match status" value="1"/>
</dbReference>
<keyword evidence="8 10" id="KW-0472">Membrane</keyword>
<evidence type="ECO:0000256" key="8">
    <source>
        <dbReference type="ARBA" id="ARBA00023136"/>
    </source>
</evidence>
<dbReference type="GO" id="GO:0006891">
    <property type="term" value="P:intra-Golgi vesicle-mediated transport"/>
    <property type="evidence" value="ECO:0000318"/>
    <property type="project" value="GO_Central"/>
</dbReference>
<comment type="similarity">
    <text evidence="2">Belongs to the VTI1 family.</text>
</comment>
<evidence type="ECO:0000256" key="7">
    <source>
        <dbReference type="ARBA" id="ARBA00023054"/>
    </source>
</evidence>
<name>B6K5P8_SCHJY</name>
<dbReference type="GO" id="GO:0000149">
    <property type="term" value="F:SNARE binding"/>
    <property type="evidence" value="ECO:0000318"/>
    <property type="project" value="GO_Central"/>
</dbReference>
<keyword evidence="6 10" id="KW-1133">Transmembrane helix</keyword>
<evidence type="ECO:0000256" key="6">
    <source>
        <dbReference type="ARBA" id="ARBA00022989"/>
    </source>
</evidence>
<dbReference type="HOGENOM" id="CLU_075474_0_1_1"/>
<dbReference type="PANTHER" id="PTHR21230">
    <property type="entry name" value="VESICLE TRANSPORT V-SNARE PROTEIN VTI1-RELATED"/>
    <property type="match status" value="1"/>
</dbReference>
<dbReference type="Pfam" id="PF12352">
    <property type="entry name" value="V-SNARE_C"/>
    <property type="match status" value="1"/>
</dbReference>
<evidence type="ECO:0000256" key="5">
    <source>
        <dbReference type="ARBA" id="ARBA00022927"/>
    </source>
</evidence>
<dbReference type="AlphaFoldDB" id="B6K5P8"/>
<dbReference type="GO" id="GO:0042147">
    <property type="term" value="P:retrograde transport, endosome to Golgi"/>
    <property type="evidence" value="ECO:0000318"/>
    <property type="project" value="GO_Central"/>
</dbReference>
<dbReference type="Proteomes" id="UP000001744">
    <property type="component" value="Unassembled WGS sequence"/>
</dbReference>
<dbReference type="GO" id="GO:0005789">
    <property type="term" value="C:endoplasmic reticulum membrane"/>
    <property type="evidence" value="ECO:0000318"/>
    <property type="project" value="GO_Central"/>
</dbReference>
<dbReference type="GO" id="GO:0005484">
    <property type="term" value="F:SNAP receptor activity"/>
    <property type="evidence" value="ECO:0000318"/>
    <property type="project" value="GO_Central"/>
</dbReference>
<keyword evidence="3" id="KW-0813">Transport</keyword>
<dbReference type="GO" id="GO:0006896">
    <property type="term" value="P:Golgi to vacuole transport"/>
    <property type="evidence" value="ECO:0000318"/>
    <property type="project" value="GO_Central"/>
</dbReference>
<evidence type="ECO:0000313" key="13">
    <source>
        <dbReference type="JaponicusDB" id="SJAG_04023"/>
    </source>
</evidence>
<keyword evidence="4 10" id="KW-0812">Transmembrane</keyword>
<dbReference type="Pfam" id="PF05008">
    <property type="entry name" value="V-SNARE"/>
    <property type="match status" value="1"/>
</dbReference>
<gene>
    <name evidence="13" type="primary">vti1</name>
    <name evidence="12" type="ORF">SJAG_04023</name>
</gene>
<dbReference type="EMBL" id="KE651167">
    <property type="protein sequence ID" value="EEB08852.1"/>
    <property type="molecule type" value="Genomic_DNA"/>
</dbReference>
<dbReference type="JaponicusDB" id="SJAG_04023">
    <property type="gene designation" value="vti1"/>
</dbReference>
<dbReference type="SUPFAM" id="SSF58038">
    <property type="entry name" value="SNARE fusion complex"/>
    <property type="match status" value="1"/>
</dbReference>
<keyword evidence="14" id="KW-1185">Reference proteome</keyword>
<reference evidence="12 14" key="1">
    <citation type="journal article" date="2011" name="Science">
        <title>Comparative functional genomics of the fission yeasts.</title>
        <authorList>
            <person name="Rhind N."/>
            <person name="Chen Z."/>
            <person name="Yassour M."/>
            <person name="Thompson D.A."/>
            <person name="Haas B.J."/>
            <person name="Habib N."/>
            <person name="Wapinski I."/>
            <person name="Roy S."/>
            <person name="Lin M.F."/>
            <person name="Heiman D.I."/>
            <person name="Young S.K."/>
            <person name="Furuya K."/>
            <person name="Guo Y."/>
            <person name="Pidoux A."/>
            <person name="Chen H.M."/>
            <person name="Robbertse B."/>
            <person name="Goldberg J.M."/>
            <person name="Aoki K."/>
            <person name="Bayne E.H."/>
            <person name="Berlin A.M."/>
            <person name="Desjardins C.A."/>
            <person name="Dobbs E."/>
            <person name="Dukaj L."/>
            <person name="Fan L."/>
            <person name="FitzGerald M.G."/>
            <person name="French C."/>
            <person name="Gujja S."/>
            <person name="Hansen K."/>
            <person name="Keifenheim D."/>
            <person name="Levin J.Z."/>
            <person name="Mosher R.A."/>
            <person name="Mueller C.A."/>
            <person name="Pfiffner J."/>
            <person name="Priest M."/>
            <person name="Russ C."/>
            <person name="Smialowska A."/>
            <person name="Swoboda P."/>
            <person name="Sykes S.M."/>
            <person name="Vaughn M."/>
            <person name="Vengrova S."/>
            <person name="Yoder R."/>
            <person name="Zeng Q."/>
            <person name="Allshire R."/>
            <person name="Baulcombe D."/>
            <person name="Birren B.W."/>
            <person name="Brown W."/>
            <person name="Ekwall K."/>
            <person name="Kellis M."/>
            <person name="Leatherwood J."/>
            <person name="Levin H."/>
            <person name="Margalit H."/>
            <person name="Martienssen R."/>
            <person name="Nieduszynski C.A."/>
            <person name="Spatafora J.W."/>
            <person name="Friedman N."/>
            <person name="Dalgaard J.Z."/>
            <person name="Baumann P."/>
            <person name="Niki H."/>
            <person name="Regev A."/>
            <person name="Nusbaum C."/>
        </authorList>
    </citation>
    <scope>NUCLEOTIDE SEQUENCE [LARGE SCALE GENOMIC DNA]</scope>
    <source>
        <strain evidence="14">yFS275 / FY16936</strain>
    </source>
</reference>
<dbReference type="GO" id="GO:0031201">
    <property type="term" value="C:SNARE complex"/>
    <property type="evidence" value="ECO:0000318"/>
    <property type="project" value="GO_Central"/>
</dbReference>
<dbReference type="GO" id="GO:0031902">
    <property type="term" value="C:late endosome membrane"/>
    <property type="evidence" value="ECO:0000318"/>
    <property type="project" value="GO_Central"/>
</dbReference>
<dbReference type="GO" id="GO:0005794">
    <property type="term" value="C:Golgi apparatus"/>
    <property type="evidence" value="ECO:0000318"/>
    <property type="project" value="GO_Central"/>
</dbReference>
<dbReference type="InterPro" id="IPR038407">
    <property type="entry name" value="v-SNARE_N_sf"/>
</dbReference>
<evidence type="ECO:0000256" key="2">
    <source>
        <dbReference type="ARBA" id="ARBA00006108"/>
    </source>
</evidence>
<dbReference type="OrthoDB" id="430637at2759"/>
<dbReference type="GO" id="GO:0016236">
    <property type="term" value="P:macroautophagy"/>
    <property type="evidence" value="ECO:0000318"/>
    <property type="project" value="GO_Central"/>
</dbReference>
<keyword evidence="5" id="KW-0653">Protein transport</keyword>
<comment type="subcellular location">
    <subcellularLocation>
        <location evidence="1">Membrane</location>
        <topology evidence="1">Single-pass type IV membrane protein</topology>
    </subcellularLocation>
</comment>
<dbReference type="GO" id="GO:0048280">
    <property type="term" value="P:vesicle fusion with Golgi apparatus"/>
    <property type="evidence" value="ECO:0000318"/>
    <property type="project" value="GO_Central"/>
</dbReference>
<evidence type="ECO:0000259" key="11">
    <source>
        <dbReference type="Pfam" id="PF05008"/>
    </source>
</evidence>
<dbReference type="Gene3D" id="1.20.58.400">
    <property type="entry name" value="t-snare proteins"/>
    <property type="match status" value="1"/>
</dbReference>
<evidence type="ECO:0000256" key="1">
    <source>
        <dbReference type="ARBA" id="ARBA00004211"/>
    </source>
</evidence>
<dbReference type="STRING" id="402676.B6K5P8"/>
<evidence type="ECO:0000256" key="10">
    <source>
        <dbReference type="SAM" id="Phobius"/>
    </source>
</evidence>
<dbReference type="eggNOG" id="KOG1666">
    <property type="taxonomic scope" value="Eukaryota"/>
</dbReference>
<dbReference type="FunFam" id="1.20.5.110:FF:000002">
    <property type="entry name" value="Vesicle transport through interaction with t-SNAREsB"/>
    <property type="match status" value="1"/>
</dbReference>
<proteinExistence type="inferred from homology"/>
<dbReference type="PANTHER" id="PTHR21230:SF26">
    <property type="entry name" value="VESICLE TRANSPORT THROUGH INTERACTION WITH T-SNARES HOMOLOG 1A"/>
    <property type="match status" value="1"/>
</dbReference>
<evidence type="ECO:0000256" key="9">
    <source>
        <dbReference type="SAM" id="Coils"/>
    </source>
</evidence>
<dbReference type="VEuPathDB" id="FungiDB:SJAG_04023"/>
<dbReference type="RefSeq" id="XP_002175145.1">
    <property type="nucleotide sequence ID" value="XM_002175109.2"/>
</dbReference>
<dbReference type="GO" id="GO:0005829">
    <property type="term" value="C:cytosol"/>
    <property type="evidence" value="ECO:0007669"/>
    <property type="project" value="GOC"/>
</dbReference>
<evidence type="ECO:0000256" key="4">
    <source>
        <dbReference type="ARBA" id="ARBA00022692"/>
    </source>
</evidence>
<dbReference type="OMA" id="MEYEAND"/>
<protein>
    <submittedName>
        <fullName evidence="12">SNARE Vti1</fullName>
    </submittedName>
</protein>
<sequence>MEAYEQEFKLLQADIEEKLSDVQQNGDSRAAESCKRALNEADEVLAQIELALTNIPTAERGAAQSRARDYRQKLDGWKTSLQNELQVMDRKNLFGRRDQSAYGENDNDYDQRSHLLQGTSRLEQSSQRLLDSQRMAHETEGIGAGILRDLYGQRTQLEHSMGVLNETNSYLDRSLRTIKTMARRLAMNRTITTLIIALLIILILLALYNKFR</sequence>
<dbReference type="GO" id="GO:0005774">
    <property type="term" value="C:vacuolar membrane"/>
    <property type="evidence" value="ECO:0007669"/>
    <property type="project" value="EnsemblFungi"/>
</dbReference>
<dbReference type="Gene3D" id="1.20.5.110">
    <property type="match status" value="1"/>
</dbReference>
<dbReference type="GO" id="GO:0006886">
    <property type="term" value="P:intracellular protein transport"/>
    <property type="evidence" value="ECO:0007669"/>
    <property type="project" value="InterPro"/>
</dbReference>
<feature type="transmembrane region" description="Helical" evidence="10">
    <location>
        <begin position="186"/>
        <end position="208"/>
    </location>
</feature>
<dbReference type="GeneID" id="7047547"/>
<evidence type="ECO:0000313" key="12">
    <source>
        <dbReference type="EMBL" id="EEB08852.1"/>
    </source>
</evidence>
<organism evidence="12 14">
    <name type="scientific">Schizosaccharomyces japonicus (strain yFS275 / FY16936)</name>
    <name type="common">Fission yeast</name>
    <dbReference type="NCBI Taxonomy" id="402676"/>
    <lineage>
        <taxon>Eukaryota</taxon>
        <taxon>Fungi</taxon>
        <taxon>Dikarya</taxon>
        <taxon>Ascomycota</taxon>
        <taxon>Taphrinomycotina</taxon>
        <taxon>Schizosaccharomycetes</taxon>
        <taxon>Schizosaccharomycetales</taxon>
        <taxon>Schizosaccharomycetaceae</taxon>
        <taxon>Schizosaccharomyces</taxon>
    </lineage>
</organism>
<dbReference type="InterPro" id="IPR010989">
    <property type="entry name" value="SNARE"/>
</dbReference>
<evidence type="ECO:0000313" key="14">
    <source>
        <dbReference type="Proteomes" id="UP000001744"/>
    </source>
</evidence>
<feature type="domain" description="Vesicle transport v-SNARE N-terminal" evidence="11">
    <location>
        <begin position="2"/>
        <end position="83"/>
    </location>
</feature>
<keyword evidence="7 9" id="KW-0175">Coiled coil</keyword>